<evidence type="ECO:0000313" key="2">
    <source>
        <dbReference type="Proteomes" id="UP000006054"/>
    </source>
</evidence>
<dbReference type="EMBL" id="CP003345">
    <property type="protein sequence ID" value="AFM05130.1"/>
    <property type="molecule type" value="Genomic_DNA"/>
</dbReference>
<organism evidence="1 2">
    <name type="scientific">Bernardetia litoralis (strain ATCC 23117 / DSM 6794 / NBRC 15988 / NCIMB 1366 / Fx l1 / Sio-4)</name>
    <name type="common">Flexibacter litoralis</name>
    <dbReference type="NCBI Taxonomy" id="880071"/>
    <lineage>
        <taxon>Bacteria</taxon>
        <taxon>Pseudomonadati</taxon>
        <taxon>Bacteroidota</taxon>
        <taxon>Cytophagia</taxon>
        <taxon>Cytophagales</taxon>
        <taxon>Bernardetiaceae</taxon>
        <taxon>Bernardetia</taxon>
    </lineage>
</organism>
<reference evidence="2" key="1">
    <citation type="submission" date="2012-06" db="EMBL/GenBank/DDBJ databases">
        <title>The complete genome of Flexibacter litoralis DSM 6794.</title>
        <authorList>
            <person name="Lucas S."/>
            <person name="Copeland A."/>
            <person name="Lapidus A."/>
            <person name="Glavina del Rio T."/>
            <person name="Dalin E."/>
            <person name="Tice H."/>
            <person name="Bruce D."/>
            <person name="Goodwin L."/>
            <person name="Pitluck S."/>
            <person name="Peters L."/>
            <person name="Ovchinnikova G."/>
            <person name="Lu M."/>
            <person name="Kyrpides N."/>
            <person name="Mavromatis K."/>
            <person name="Ivanova N."/>
            <person name="Brettin T."/>
            <person name="Detter J.C."/>
            <person name="Han C."/>
            <person name="Larimer F."/>
            <person name="Land M."/>
            <person name="Hauser L."/>
            <person name="Markowitz V."/>
            <person name="Cheng J.-F."/>
            <person name="Hugenholtz P."/>
            <person name="Woyke T."/>
            <person name="Wu D."/>
            <person name="Spring S."/>
            <person name="Lang E."/>
            <person name="Kopitz M."/>
            <person name="Brambilla E."/>
            <person name="Klenk H.-P."/>
            <person name="Eisen J.A."/>
        </authorList>
    </citation>
    <scope>NUCLEOTIDE SEQUENCE [LARGE SCALE GENOMIC DNA]</scope>
    <source>
        <strain evidence="2">ATCC 23117 / DSM 6794 / NBRC 15988 / NCIMB 1366 / Sio-4</strain>
    </source>
</reference>
<name>I4AME5_BERLS</name>
<proteinExistence type="predicted"/>
<evidence type="ECO:0000313" key="1">
    <source>
        <dbReference type="EMBL" id="AFM05130.1"/>
    </source>
</evidence>
<dbReference type="Proteomes" id="UP000006054">
    <property type="component" value="Chromosome"/>
</dbReference>
<dbReference type="HOGENOM" id="CLU_1370415_0_0_10"/>
<dbReference type="KEGG" id="fli:Fleli_2777"/>
<dbReference type="AlphaFoldDB" id="I4AME5"/>
<sequence>MSVSKSMLNIFQNSFQSKLQSLQSFQIELQDKKEITIEKFETQRQQLQILIVEIADFLDDLTLPMIEKNPFFIEDVLIFLDEFVKEIETQFRLFTTLSVSSLREQVAKTSQNFETKALKEVFEEKQKQTLVQTELLLQTLNTQLIDIRHRIEKQKDLILNSSSSLTSLSLPSFSELETLSKKTESNFELIKQDVKRLFM</sequence>
<keyword evidence="2" id="KW-1185">Reference proteome</keyword>
<protein>
    <submittedName>
        <fullName evidence="1">Uncharacterized protein</fullName>
    </submittedName>
</protein>
<gene>
    <name evidence="1" type="ordered locus">Fleli_2777</name>
</gene>
<accession>I4AME5</accession>